<dbReference type="Proteomes" id="UP000245506">
    <property type="component" value="Unassembled WGS sequence"/>
</dbReference>
<dbReference type="RefSeq" id="WP_109823512.1">
    <property type="nucleotide sequence ID" value="NZ_QGKL01000031.1"/>
</dbReference>
<evidence type="ECO:0000256" key="15">
    <source>
        <dbReference type="ARBA" id="ARBA00048176"/>
    </source>
</evidence>
<dbReference type="GO" id="GO:0008948">
    <property type="term" value="F:oxaloacetate decarboxylase activity"/>
    <property type="evidence" value="ECO:0007669"/>
    <property type="project" value="UniProtKB-UniRule"/>
</dbReference>
<keyword evidence="12 16" id="KW-0406">Ion transport</keyword>
<reference evidence="18 19" key="1">
    <citation type="submission" date="2018-05" db="EMBL/GenBank/DDBJ databases">
        <title>Leucothrix arctica sp. nov., isolated from Arctic seawater.</title>
        <authorList>
            <person name="Choi A."/>
            <person name="Baek K."/>
        </authorList>
    </citation>
    <scope>NUCLEOTIDE SEQUENCE [LARGE SCALE GENOMIC DNA]</scope>
    <source>
        <strain evidence="18 19">IMCC9719</strain>
    </source>
</reference>
<dbReference type="EC" id="7.2.4.2" evidence="16"/>
<comment type="subunit">
    <text evidence="5 16">Heterotrimer of an alpha, a beta and a gamma subunit.</text>
</comment>
<evidence type="ECO:0000256" key="6">
    <source>
        <dbReference type="ARBA" id="ARBA00022448"/>
    </source>
</evidence>
<comment type="function">
    <text evidence="2 16 17">Catalyzes the decarboxylation of oxaloacetate coupled to Na(+) translocation.</text>
</comment>
<comment type="subcellular location">
    <subcellularLocation>
        <location evidence="3 16 17">Cell membrane</location>
        <topology evidence="3 16 17">Single-pass membrane protein</topology>
    </subcellularLocation>
</comment>
<dbReference type="Pfam" id="PF04277">
    <property type="entry name" value="OAD_gamma"/>
    <property type="match status" value="1"/>
</dbReference>
<keyword evidence="19" id="KW-1185">Reference proteome</keyword>
<evidence type="ECO:0000256" key="2">
    <source>
        <dbReference type="ARBA" id="ARBA00003002"/>
    </source>
</evidence>
<evidence type="ECO:0000256" key="4">
    <source>
        <dbReference type="ARBA" id="ARBA00005844"/>
    </source>
</evidence>
<dbReference type="OrthoDB" id="5772594at2"/>
<evidence type="ECO:0000256" key="1">
    <source>
        <dbReference type="ARBA" id="ARBA00001959"/>
    </source>
</evidence>
<keyword evidence="8 16" id="KW-0812">Transmembrane</keyword>
<dbReference type="GO" id="GO:0015451">
    <property type="term" value="F:decarboxylation-driven active transmembrane transporter activity"/>
    <property type="evidence" value="ECO:0007669"/>
    <property type="project" value="UniProtKB-EC"/>
</dbReference>
<accession>A0A317CEY7</accession>
<evidence type="ECO:0000313" key="19">
    <source>
        <dbReference type="Proteomes" id="UP000245506"/>
    </source>
</evidence>
<comment type="cofactor">
    <cofactor evidence="1 16 17">
        <name>Na(+)</name>
        <dbReference type="ChEBI" id="CHEBI:29101"/>
    </cofactor>
</comment>
<sequence length="82" mass="8993">MNSSLIDQGIDLMLFGMGTVFVFLALLIVITSVMSKIIVTWFPEKVVEAPTRKKKPAITGAAIAPATLKIIQAAVEQHRQRQ</sequence>
<keyword evidence="9 16" id="KW-1278">Translocase</keyword>
<comment type="catalytic activity">
    <reaction evidence="15 16 17">
        <text>oxaloacetate + 2 Na(+)(in) + H(+) = pyruvate + 2 Na(+)(out) + CO2</text>
        <dbReference type="Rhea" id="RHEA:57724"/>
        <dbReference type="ChEBI" id="CHEBI:15361"/>
        <dbReference type="ChEBI" id="CHEBI:15378"/>
        <dbReference type="ChEBI" id="CHEBI:16452"/>
        <dbReference type="ChEBI" id="CHEBI:16526"/>
        <dbReference type="ChEBI" id="CHEBI:29101"/>
        <dbReference type="EC" id="7.2.4.2"/>
    </reaction>
</comment>
<gene>
    <name evidence="16" type="primary">oadG</name>
    <name evidence="18" type="ORF">DKT75_11165</name>
</gene>
<proteinExistence type="inferred from homology"/>
<dbReference type="EMBL" id="QGKL01000031">
    <property type="protein sequence ID" value="PWQ95933.1"/>
    <property type="molecule type" value="Genomic_DNA"/>
</dbReference>
<evidence type="ECO:0000256" key="7">
    <source>
        <dbReference type="ARBA" id="ARBA00022475"/>
    </source>
</evidence>
<keyword evidence="11 16" id="KW-0915">Sodium</keyword>
<dbReference type="InterPro" id="IPR023424">
    <property type="entry name" value="OadG"/>
</dbReference>
<dbReference type="GO" id="GO:0036376">
    <property type="term" value="P:sodium ion export across plasma membrane"/>
    <property type="evidence" value="ECO:0007669"/>
    <property type="project" value="InterPro"/>
</dbReference>
<comment type="caution">
    <text evidence="18">The sequence shown here is derived from an EMBL/GenBank/DDBJ whole genome shotgun (WGS) entry which is preliminary data.</text>
</comment>
<comment type="similarity">
    <text evidence="4 16 17">Belongs to the OadG family.</text>
</comment>
<evidence type="ECO:0000313" key="18">
    <source>
        <dbReference type="EMBL" id="PWQ95933.1"/>
    </source>
</evidence>
<keyword evidence="14 16" id="KW-0739">Sodium transport</keyword>
<evidence type="ECO:0000256" key="10">
    <source>
        <dbReference type="ARBA" id="ARBA00022989"/>
    </source>
</evidence>
<evidence type="ECO:0000256" key="13">
    <source>
        <dbReference type="ARBA" id="ARBA00023136"/>
    </source>
</evidence>
<dbReference type="InterPro" id="IPR005899">
    <property type="entry name" value="Na_pump_deCOase"/>
</dbReference>
<dbReference type="GO" id="GO:0005886">
    <property type="term" value="C:plasma membrane"/>
    <property type="evidence" value="ECO:0007669"/>
    <property type="project" value="UniProtKB-SubCell"/>
</dbReference>
<keyword evidence="13 16" id="KW-0472">Membrane</keyword>
<evidence type="ECO:0000256" key="9">
    <source>
        <dbReference type="ARBA" id="ARBA00022967"/>
    </source>
</evidence>
<protein>
    <recommendedName>
        <fullName evidence="16">Probable oxaloacetate decarboxylase gamma chain</fullName>
        <ecNumber evidence="16">7.2.4.2</ecNumber>
    </recommendedName>
</protein>
<dbReference type="GO" id="GO:0015081">
    <property type="term" value="F:sodium ion transmembrane transporter activity"/>
    <property type="evidence" value="ECO:0007669"/>
    <property type="project" value="UniProtKB-UniRule"/>
</dbReference>
<evidence type="ECO:0000256" key="8">
    <source>
        <dbReference type="ARBA" id="ARBA00022692"/>
    </source>
</evidence>
<feature type="transmembrane region" description="Helical" evidence="16 17">
    <location>
        <begin position="12"/>
        <end position="35"/>
    </location>
</feature>
<evidence type="ECO:0000256" key="11">
    <source>
        <dbReference type="ARBA" id="ARBA00023053"/>
    </source>
</evidence>
<dbReference type="HAMAP" id="MF_00404">
    <property type="entry name" value="OadG"/>
    <property type="match status" value="1"/>
</dbReference>
<evidence type="ECO:0000256" key="3">
    <source>
        <dbReference type="ARBA" id="ARBA00004162"/>
    </source>
</evidence>
<evidence type="ECO:0000256" key="5">
    <source>
        <dbReference type="ARBA" id="ARBA00011869"/>
    </source>
</evidence>
<name>A0A317CEY7_9GAMM</name>
<keyword evidence="10 16" id="KW-1133">Transmembrane helix</keyword>
<evidence type="ECO:0000256" key="14">
    <source>
        <dbReference type="ARBA" id="ARBA00023201"/>
    </source>
</evidence>
<organism evidence="18 19">
    <name type="scientific">Leucothrix arctica</name>
    <dbReference type="NCBI Taxonomy" id="1481894"/>
    <lineage>
        <taxon>Bacteria</taxon>
        <taxon>Pseudomonadati</taxon>
        <taxon>Pseudomonadota</taxon>
        <taxon>Gammaproteobacteria</taxon>
        <taxon>Thiotrichales</taxon>
        <taxon>Thiotrichaceae</taxon>
        <taxon>Leucothrix</taxon>
    </lineage>
</organism>
<keyword evidence="7 16" id="KW-1003">Cell membrane</keyword>
<evidence type="ECO:0000256" key="16">
    <source>
        <dbReference type="HAMAP-Rule" id="MF_00404"/>
    </source>
</evidence>
<dbReference type="NCBIfam" id="TIGR01195">
    <property type="entry name" value="oadG_fam"/>
    <property type="match status" value="1"/>
</dbReference>
<evidence type="ECO:0000256" key="17">
    <source>
        <dbReference type="RuleBase" id="RU004278"/>
    </source>
</evidence>
<dbReference type="AlphaFoldDB" id="A0A317CEY7"/>
<evidence type="ECO:0000256" key="12">
    <source>
        <dbReference type="ARBA" id="ARBA00023065"/>
    </source>
</evidence>
<keyword evidence="6 16" id="KW-0813">Transport</keyword>